<dbReference type="PANTHER" id="PTHR33154:SF33">
    <property type="entry name" value="TRANSCRIPTIONAL REPRESSOR SDPR"/>
    <property type="match status" value="1"/>
</dbReference>
<gene>
    <name evidence="6" type="ORF">U9M73_16305</name>
</gene>
<comment type="caution">
    <text evidence="6">The sequence shown here is derived from an EMBL/GenBank/DDBJ whole genome shotgun (WGS) entry which is preliminary data.</text>
</comment>
<dbReference type="Gene3D" id="1.10.10.10">
    <property type="entry name" value="Winged helix-like DNA-binding domain superfamily/Winged helix DNA-binding domain"/>
    <property type="match status" value="1"/>
</dbReference>
<keyword evidence="2" id="KW-0238">DNA-binding</keyword>
<dbReference type="Proteomes" id="UP001292216">
    <property type="component" value="Unassembled WGS sequence"/>
</dbReference>
<dbReference type="SUPFAM" id="SSF46785">
    <property type="entry name" value="Winged helix' DNA-binding domain"/>
    <property type="match status" value="1"/>
</dbReference>
<evidence type="ECO:0000256" key="2">
    <source>
        <dbReference type="ARBA" id="ARBA00023125"/>
    </source>
</evidence>
<dbReference type="NCBIfam" id="NF033788">
    <property type="entry name" value="HTH_metalloreg"/>
    <property type="match status" value="1"/>
</dbReference>
<dbReference type="InterPro" id="IPR051081">
    <property type="entry name" value="HTH_MetalResp_TranReg"/>
</dbReference>
<dbReference type="PANTHER" id="PTHR33154">
    <property type="entry name" value="TRANSCRIPTIONAL REGULATOR, ARSR FAMILY"/>
    <property type="match status" value="1"/>
</dbReference>
<evidence type="ECO:0000259" key="5">
    <source>
        <dbReference type="PROSITE" id="PS50987"/>
    </source>
</evidence>
<evidence type="ECO:0000256" key="1">
    <source>
        <dbReference type="ARBA" id="ARBA00023015"/>
    </source>
</evidence>
<dbReference type="Pfam" id="PF12840">
    <property type="entry name" value="HTH_20"/>
    <property type="match status" value="1"/>
</dbReference>
<feature type="region of interest" description="Disordered" evidence="4">
    <location>
        <begin position="108"/>
        <end position="132"/>
    </location>
</feature>
<dbReference type="CDD" id="cd00090">
    <property type="entry name" value="HTH_ARSR"/>
    <property type="match status" value="1"/>
</dbReference>
<evidence type="ECO:0000256" key="3">
    <source>
        <dbReference type="ARBA" id="ARBA00023163"/>
    </source>
</evidence>
<dbReference type="InterPro" id="IPR036388">
    <property type="entry name" value="WH-like_DNA-bd_sf"/>
</dbReference>
<feature type="compositionally biased region" description="Polar residues" evidence="4">
    <location>
        <begin position="123"/>
        <end position="132"/>
    </location>
</feature>
<evidence type="ECO:0000313" key="7">
    <source>
        <dbReference type="Proteomes" id="UP001292216"/>
    </source>
</evidence>
<keyword evidence="3" id="KW-0804">Transcription</keyword>
<dbReference type="InterPro" id="IPR001845">
    <property type="entry name" value="HTH_ArsR_DNA-bd_dom"/>
</dbReference>
<name>A0ABU5PNJ4_9BACL</name>
<reference evidence="6 7" key="1">
    <citation type="submission" date="2023-12" db="EMBL/GenBank/DDBJ databases">
        <title>Whole genome sequencing of Paenibacillus phoenicis isolated from the Phoenix Mars Lander spacecraft assembly facility.</title>
        <authorList>
            <person name="Garcia A."/>
            <person name="Venkateswaran K."/>
        </authorList>
    </citation>
    <scope>NUCLEOTIDE SEQUENCE [LARGE SCALE GENOMIC DNA]</scope>
    <source>
        <strain evidence="6 7">3PO2SA</strain>
    </source>
</reference>
<dbReference type="RefSeq" id="WP_009223628.1">
    <property type="nucleotide sequence ID" value="NZ_CBCSKM010000001.1"/>
</dbReference>
<accession>A0ABU5PNJ4</accession>
<proteinExistence type="predicted"/>
<organism evidence="6 7">
    <name type="scientific">Paenibacillus phoenicis</name>
    <dbReference type="NCBI Taxonomy" id="554117"/>
    <lineage>
        <taxon>Bacteria</taxon>
        <taxon>Bacillati</taxon>
        <taxon>Bacillota</taxon>
        <taxon>Bacilli</taxon>
        <taxon>Bacillales</taxon>
        <taxon>Paenibacillaceae</taxon>
        <taxon>Paenibacillus</taxon>
    </lineage>
</organism>
<dbReference type="PROSITE" id="PS50987">
    <property type="entry name" value="HTH_ARSR_2"/>
    <property type="match status" value="1"/>
</dbReference>
<protein>
    <submittedName>
        <fullName evidence="6">Metalloregulator ArsR/SmtB family transcription factor</fullName>
    </submittedName>
</protein>
<evidence type="ECO:0000313" key="6">
    <source>
        <dbReference type="EMBL" id="MEA3571516.1"/>
    </source>
</evidence>
<feature type="domain" description="HTH arsR-type" evidence="5">
    <location>
        <begin position="1"/>
        <end position="94"/>
    </location>
</feature>
<sequence>MAEAASAKHDVFQAIADPTRRELLKLLSGQELPLKDISSRFPISRTAVSKHLRILAEAGLVRERKVGRETRYRLDADPLLELKRWLAYYERFWENKLSLLKHYVESEPGAEPAGLRPVPTPPSGSASETPGE</sequence>
<dbReference type="PRINTS" id="PR00778">
    <property type="entry name" value="HTHARSR"/>
</dbReference>
<dbReference type="EMBL" id="JAYERP010000001">
    <property type="protein sequence ID" value="MEA3571516.1"/>
    <property type="molecule type" value="Genomic_DNA"/>
</dbReference>
<keyword evidence="7" id="KW-1185">Reference proteome</keyword>
<dbReference type="InterPro" id="IPR011991">
    <property type="entry name" value="ArsR-like_HTH"/>
</dbReference>
<dbReference type="SMART" id="SM00418">
    <property type="entry name" value="HTH_ARSR"/>
    <property type="match status" value="1"/>
</dbReference>
<evidence type="ECO:0000256" key="4">
    <source>
        <dbReference type="SAM" id="MobiDB-lite"/>
    </source>
</evidence>
<dbReference type="InterPro" id="IPR036390">
    <property type="entry name" value="WH_DNA-bd_sf"/>
</dbReference>
<keyword evidence="1" id="KW-0805">Transcription regulation</keyword>